<protein>
    <submittedName>
        <fullName evidence="1">CHAD domain-containing protein</fullName>
    </submittedName>
</protein>
<evidence type="ECO:0000313" key="2">
    <source>
        <dbReference type="Proteomes" id="UP000249282"/>
    </source>
</evidence>
<reference evidence="1 2" key="1">
    <citation type="submission" date="2017-11" db="EMBL/GenBank/DDBJ databases">
        <title>Infants hospitalized years apart are colonized by the same room-sourced microbial strains.</title>
        <authorList>
            <person name="Brooks B."/>
            <person name="Olm M.R."/>
            <person name="Firek B.A."/>
            <person name="Baker R."/>
            <person name="Thomas B.C."/>
            <person name="Morowitz M.J."/>
            <person name="Banfield J.F."/>
        </authorList>
    </citation>
    <scope>NUCLEOTIDE SEQUENCE [LARGE SCALE GENOMIC DNA]</scope>
    <source>
        <strain evidence="1">S2_003_000_R3_20</strain>
    </source>
</reference>
<dbReference type="PROSITE" id="PS51708">
    <property type="entry name" value="CHAD"/>
    <property type="match status" value="1"/>
</dbReference>
<dbReference type="Pfam" id="PF05235">
    <property type="entry name" value="CHAD"/>
    <property type="match status" value="1"/>
</dbReference>
<dbReference type="Gene3D" id="2.40.320.10">
    <property type="entry name" value="Hypothetical Protein Pfu-838710-001"/>
    <property type="match status" value="1"/>
</dbReference>
<dbReference type="InterPro" id="IPR038186">
    <property type="entry name" value="CHAD_dom_sf"/>
</dbReference>
<dbReference type="AlphaFoldDB" id="A0A2W5RTU5"/>
<dbReference type="PANTHER" id="PTHR39339">
    <property type="entry name" value="SLR1444 PROTEIN"/>
    <property type="match status" value="1"/>
</dbReference>
<organism evidence="1 2">
    <name type="scientific">Acinetobacter johnsonii</name>
    <dbReference type="NCBI Taxonomy" id="40214"/>
    <lineage>
        <taxon>Bacteria</taxon>
        <taxon>Pseudomonadati</taxon>
        <taxon>Pseudomonadota</taxon>
        <taxon>Gammaproteobacteria</taxon>
        <taxon>Moraxellales</taxon>
        <taxon>Moraxellaceae</taxon>
        <taxon>Acinetobacter</taxon>
    </lineage>
</organism>
<proteinExistence type="predicted"/>
<dbReference type="RefSeq" id="WP_005401109.1">
    <property type="nucleotide sequence ID" value="NZ_CP068195.1"/>
</dbReference>
<dbReference type="InterPro" id="IPR023577">
    <property type="entry name" value="CYTH_domain"/>
</dbReference>
<evidence type="ECO:0000313" key="1">
    <source>
        <dbReference type="EMBL" id="PZQ93116.1"/>
    </source>
</evidence>
<accession>A0A2W5RTU5</accession>
<dbReference type="Proteomes" id="UP000249282">
    <property type="component" value="Unassembled WGS sequence"/>
</dbReference>
<dbReference type="InterPro" id="IPR033469">
    <property type="entry name" value="CYTH-like_dom_sf"/>
</dbReference>
<name>A0A2W5RTU5_ACIJO</name>
<dbReference type="EMBL" id="QFQJ01000008">
    <property type="protein sequence ID" value="PZQ93116.1"/>
    <property type="molecule type" value="Genomic_DNA"/>
</dbReference>
<dbReference type="Gene3D" id="1.40.20.10">
    <property type="entry name" value="CHAD domain"/>
    <property type="match status" value="1"/>
</dbReference>
<dbReference type="PROSITE" id="PS51707">
    <property type="entry name" value="CYTH"/>
    <property type="match status" value="1"/>
</dbReference>
<gene>
    <name evidence="1" type="ORF">DI542_03000</name>
</gene>
<comment type="caution">
    <text evidence="1">The sequence shown here is derived from an EMBL/GenBank/DDBJ whole genome shotgun (WGS) entry which is preliminary data.</text>
</comment>
<dbReference type="SUPFAM" id="SSF55154">
    <property type="entry name" value="CYTH-like phosphatases"/>
    <property type="match status" value="1"/>
</dbReference>
<dbReference type="InterPro" id="IPR007899">
    <property type="entry name" value="CHAD_dom"/>
</dbReference>
<dbReference type="SMART" id="SM00880">
    <property type="entry name" value="CHAD"/>
    <property type="match status" value="1"/>
</dbReference>
<dbReference type="PANTHER" id="PTHR39339:SF1">
    <property type="entry name" value="CHAD DOMAIN-CONTAINING PROTEIN"/>
    <property type="match status" value="1"/>
</dbReference>
<dbReference type="SMART" id="SM01118">
    <property type="entry name" value="CYTH"/>
    <property type="match status" value="1"/>
</dbReference>
<dbReference type="Pfam" id="PF01928">
    <property type="entry name" value="CYTH"/>
    <property type="match status" value="1"/>
</dbReference>
<sequence length="487" mass="55935">MQEIEFKFQVPVKKRKALQKAFTLLKAEPIHLAAQYFDTADQSIAKHCIAIRRRQENDEWKQTFKAVDTAKALGRFELEFDIEPPETTTLDLDNYKKDYSAIYKKLKRALGLPLPTLELLFETKIQRLRVLQDVGSITVEIALDIGKIFKEQSSVDIFEIEFELKQGSIEDLIAFIQAWIQKYQLSLDTHSKSDYGLQAVRQQSYFPAQYQTPLVLNRSSSEVEALQNILANCLQHLLPNASSIARQQYSSEHIHQARVAIRRLRSALKSFAAWSDDIQPHWKAELTTIFQALGGTRDIDALNEDLLPQLIEAGYPLDYLPPSTEAITDVCALFQRPETTQLWLELILFTEQELDSPSKTKLKKHALKVIQSLHHKICAHAEHFSQLEDEEKHRVRKQVKQLRYSIEFVASLLDAKALKTYLKKLKAVQESLGHYNDLVVADALFQQAPEPEAAYSFATGWIAAEKNRMLKLVEQQMMQFSQTKPLK</sequence>